<keyword evidence="1" id="KW-0479">Metal-binding</keyword>
<evidence type="ECO:0000259" key="6">
    <source>
        <dbReference type="SMART" id="SM00485"/>
    </source>
</evidence>
<evidence type="ECO:0000259" key="5">
    <source>
        <dbReference type="SMART" id="SM00484"/>
    </source>
</evidence>
<evidence type="ECO:0000256" key="4">
    <source>
        <dbReference type="SAM" id="Coils"/>
    </source>
</evidence>
<dbReference type="InterPro" id="IPR029060">
    <property type="entry name" value="PIN-like_dom_sf"/>
</dbReference>
<keyword evidence="3" id="KW-0460">Magnesium</keyword>
<dbReference type="SUPFAM" id="SSF88723">
    <property type="entry name" value="PIN domain-like"/>
    <property type="match status" value="1"/>
</dbReference>
<keyword evidence="2" id="KW-0540">Nuclease</keyword>
<dbReference type="InterPro" id="IPR006086">
    <property type="entry name" value="XPG-I_dom"/>
</dbReference>
<dbReference type="InterPro" id="IPR006085">
    <property type="entry name" value="XPG_DNA_repair_N"/>
</dbReference>
<feature type="domain" description="XPG-I" evidence="5">
    <location>
        <begin position="144"/>
        <end position="213"/>
    </location>
</feature>
<reference evidence="7" key="1">
    <citation type="journal article" date="2020" name="Nature">
        <title>Giant virus diversity and host interactions through global metagenomics.</title>
        <authorList>
            <person name="Schulz F."/>
            <person name="Roux S."/>
            <person name="Paez-Espino D."/>
            <person name="Jungbluth S."/>
            <person name="Walsh D.A."/>
            <person name="Denef V.J."/>
            <person name="McMahon K.D."/>
            <person name="Konstantinidis K.T."/>
            <person name="Eloe-Fadrosh E.A."/>
            <person name="Kyrpides N.C."/>
            <person name="Woyke T."/>
        </authorList>
    </citation>
    <scope>NUCLEOTIDE SEQUENCE</scope>
    <source>
        <strain evidence="7">GVMAG-S-ERX555943-30</strain>
    </source>
</reference>
<evidence type="ECO:0000313" key="7">
    <source>
        <dbReference type="EMBL" id="QHS83094.1"/>
    </source>
</evidence>
<dbReference type="PRINTS" id="PR00853">
    <property type="entry name" value="XPGRADSUPER"/>
</dbReference>
<keyword evidence="2" id="KW-0378">Hydrolase</keyword>
<keyword evidence="2" id="KW-0255">Endonuclease</keyword>
<proteinExistence type="predicted"/>
<organism evidence="7">
    <name type="scientific">viral metagenome</name>
    <dbReference type="NCBI Taxonomy" id="1070528"/>
    <lineage>
        <taxon>unclassified sequences</taxon>
        <taxon>metagenomes</taxon>
        <taxon>organismal metagenomes</taxon>
    </lineage>
</organism>
<dbReference type="PANTHER" id="PTHR11081">
    <property type="entry name" value="FLAP ENDONUCLEASE FAMILY MEMBER"/>
    <property type="match status" value="1"/>
</dbReference>
<dbReference type="Pfam" id="PF00752">
    <property type="entry name" value="XPG_N"/>
    <property type="match status" value="1"/>
</dbReference>
<evidence type="ECO:0008006" key="8">
    <source>
        <dbReference type="Google" id="ProtNLM"/>
    </source>
</evidence>
<evidence type="ECO:0000256" key="1">
    <source>
        <dbReference type="ARBA" id="ARBA00022723"/>
    </source>
</evidence>
<dbReference type="InterPro" id="IPR006084">
    <property type="entry name" value="XPG/Rad2"/>
</dbReference>
<dbReference type="GO" id="GO:0017108">
    <property type="term" value="F:5'-flap endonuclease activity"/>
    <property type="evidence" value="ECO:0007669"/>
    <property type="project" value="TreeGrafter"/>
</dbReference>
<sequence length="326" mass="38972">MGIKLLNKYLREKCTSKSINKKHLSHFAGKRIVVDTSIYLYHFLSENALMENMYLFISILKSYGIEPIFIFDGKTPQEKKKLVKERSQKKKDAEEKYNELLSLKKDGKMDELEEKKMQLELEALRRQFVRLRNEDIMKVKELMDAYGVIYYDAPYEADDLCVYFVKSGMAYACISDDMDMFLYGCPYVLRNFSLLNHSILMYDTTSILDELNIPFNHFREILILSGTDYNTDSDTNLIETLRWYNQYTNYIKKNKEKNKPYYGFYLWLAKNTKYITDLKQLFKTYQVFNNEEIEHKNTSFDKESRKEDKQKIKDIMQHEGFLFCNE</sequence>
<evidence type="ECO:0000256" key="3">
    <source>
        <dbReference type="ARBA" id="ARBA00022842"/>
    </source>
</evidence>
<dbReference type="Gene3D" id="3.40.50.1010">
    <property type="entry name" value="5'-nuclease"/>
    <property type="match status" value="1"/>
</dbReference>
<dbReference type="Pfam" id="PF00867">
    <property type="entry name" value="XPG_I"/>
    <property type="match status" value="1"/>
</dbReference>
<feature type="coiled-coil region" evidence="4">
    <location>
        <begin position="79"/>
        <end position="134"/>
    </location>
</feature>
<name>A0A6C0ATG2_9ZZZZ</name>
<accession>A0A6C0ATG2</accession>
<evidence type="ECO:0000256" key="2">
    <source>
        <dbReference type="ARBA" id="ARBA00022759"/>
    </source>
</evidence>
<protein>
    <recommendedName>
        <fullName evidence="8">XPG N-terminal domain-containing protein</fullName>
    </recommendedName>
</protein>
<dbReference type="AlphaFoldDB" id="A0A6C0ATG2"/>
<dbReference type="SMART" id="SM00484">
    <property type="entry name" value="XPGI"/>
    <property type="match status" value="1"/>
</dbReference>
<dbReference type="PANTHER" id="PTHR11081:SF9">
    <property type="entry name" value="FLAP ENDONUCLEASE 1"/>
    <property type="match status" value="1"/>
</dbReference>
<dbReference type="GO" id="GO:0046872">
    <property type="term" value="F:metal ion binding"/>
    <property type="evidence" value="ECO:0007669"/>
    <property type="project" value="UniProtKB-KW"/>
</dbReference>
<dbReference type="EMBL" id="MN738749">
    <property type="protein sequence ID" value="QHS83094.1"/>
    <property type="molecule type" value="Genomic_DNA"/>
</dbReference>
<keyword evidence="4" id="KW-0175">Coiled coil</keyword>
<feature type="domain" description="XPG N-terminal" evidence="6">
    <location>
        <begin position="1"/>
        <end position="93"/>
    </location>
</feature>
<dbReference type="SMART" id="SM00485">
    <property type="entry name" value="XPGN"/>
    <property type="match status" value="1"/>
</dbReference>